<keyword evidence="6" id="KW-1185">Reference proteome</keyword>
<dbReference type="RefSeq" id="WP_122936455.1">
    <property type="nucleotide sequence ID" value="NZ_JBHSNT010000064.1"/>
</dbReference>
<dbReference type="PANTHER" id="PTHR43178">
    <property type="entry name" value="DIHYDROLIPOAMIDE ACETYLTRANSFERASE COMPONENT OF PYRUVATE DEHYDROGENASE COMPLEX"/>
    <property type="match status" value="1"/>
</dbReference>
<dbReference type="Gene3D" id="3.30.559.10">
    <property type="entry name" value="Chloramphenicol acetyltransferase-like domain"/>
    <property type="match status" value="1"/>
</dbReference>
<dbReference type="GO" id="GO:0031405">
    <property type="term" value="F:lipoic acid binding"/>
    <property type="evidence" value="ECO:0007669"/>
    <property type="project" value="TreeGrafter"/>
</dbReference>
<dbReference type="InterPro" id="IPR019587">
    <property type="entry name" value="Polyketide_cyclase/dehydratase"/>
</dbReference>
<dbReference type="Pfam" id="PF10604">
    <property type="entry name" value="Polyketide_cyc2"/>
    <property type="match status" value="1"/>
</dbReference>
<dbReference type="SUPFAM" id="SSF52777">
    <property type="entry name" value="CoA-dependent acyltransferases"/>
    <property type="match status" value="1"/>
</dbReference>
<proteinExistence type="predicted"/>
<keyword evidence="2" id="KW-0808">Transferase</keyword>
<organism evidence="5 6">
    <name type="scientific">Agromyces tardus</name>
    <dbReference type="NCBI Taxonomy" id="2583849"/>
    <lineage>
        <taxon>Bacteria</taxon>
        <taxon>Bacillati</taxon>
        <taxon>Actinomycetota</taxon>
        <taxon>Actinomycetes</taxon>
        <taxon>Micrococcales</taxon>
        <taxon>Microbacteriaceae</taxon>
        <taxon>Agromyces</taxon>
    </lineage>
</organism>
<evidence type="ECO:0000256" key="1">
    <source>
        <dbReference type="ARBA" id="ARBA00001938"/>
    </source>
</evidence>
<reference evidence="5 6" key="1">
    <citation type="submission" date="2018-10" db="EMBL/GenBank/DDBJ databases">
        <title>Isolation, diversity and antibacterial activity of antinobacteria from the wheat rhizosphere soil.</title>
        <authorList>
            <person name="Sun T."/>
        </authorList>
    </citation>
    <scope>NUCLEOTIDE SEQUENCE [LARGE SCALE GENOMIC DNA]</scope>
    <source>
        <strain evidence="5 6">SJ-23</strain>
    </source>
</reference>
<evidence type="ECO:0000256" key="2">
    <source>
        <dbReference type="ARBA" id="ARBA00022679"/>
    </source>
</evidence>
<feature type="domain" description="2-oxoacid dehydrogenase acyltransferase catalytic" evidence="4">
    <location>
        <begin position="36"/>
        <end position="135"/>
    </location>
</feature>
<dbReference type="PANTHER" id="PTHR43178:SF5">
    <property type="entry name" value="LIPOAMIDE ACYLTRANSFERASE COMPONENT OF BRANCHED-CHAIN ALPHA-KETO ACID DEHYDROGENASE COMPLEX, MITOCHONDRIAL"/>
    <property type="match status" value="1"/>
</dbReference>
<evidence type="ECO:0000313" key="6">
    <source>
        <dbReference type="Proteomes" id="UP000275048"/>
    </source>
</evidence>
<evidence type="ECO:0000259" key="4">
    <source>
        <dbReference type="Pfam" id="PF00198"/>
    </source>
</evidence>
<feature type="domain" description="2-oxoacid dehydrogenase acyltransferase catalytic" evidence="4">
    <location>
        <begin position="184"/>
        <end position="260"/>
    </location>
</feature>
<dbReference type="InterPro" id="IPR023393">
    <property type="entry name" value="START-like_dom_sf"/>
</dbReference>
<dbReference type="Pfam" id="PF00198">
    <property type="entry name" value="2-oxoacid_dh"/>
    <property type="match status" value="2"/>
</dbReference>
<keyword evidence="3" id="KW-0012">Acyltransferase</keyword>
<dbReference type="AlphaFoldDB" id="A0A3M8AGL9"/>
<accession>A0A3M8AGL9</accession>
<dbReference type="InterPro" id="IPR001078">
    <property type="entry name" value="2-oxoacid_DH_actylTfrase"/>
</dbReference>
<dbReference type="EMBL" id="RHHB01000009">
    <property type="protein sequence ID" value="RNB50356.1"/>
    <property type="molecule type" value="Genomic_DNA"/>
</dbReference>
<dbReference type="Gene3D" id="3.30.530.20">
    <property type="match status" value="1"/>
</dbReference>
<dbReference type="SUPFAM" id="SSF55961">
    <property type="entry name" value="Bet v1-like"/>
    <property type="match status" value="1"/>
</dbReference>
<protein>
    <recommendedName>
        <fullName evidence="4">2-oxoacid dehydrogenase acyltransferase catalytic domain-containing protein</fullName>
    </recommendedName>
</protein>
<dbReference type="Proteomes" id="UP000275048">
    <property type="component" value="Unassembled WGS sequence"/>
</dbReference>
<sequence>MARVDANAVAAGPGYALSPVPRYRRPVLDRLTSASRRFQVHALVELDVSEAGARIAAADHRVSWTGFVIASLARAVARHPEVNARKAGARILTFDRVDLGVTVEREWQGRRILDVVTIRDADRTPCAEISRLLHEAKHGPPGGAPAPRGLTAAMLRLPGPLRRTAFRIAGRNPRVAASFGPAVGVTSLGMFSSGWAWAVPLAPLTVIATVGAVVDRAVVREDSIVARPMMPLTLSFDHAVIDGAPAARFTETFRSLVESAAAFDESPIDDGSADSGGPPVAPVSHSDAAPVAPLAFDLAVAIRRPPRAVFALLTDIQDAEPIPRDAVIRMVKDPPGPTVAGTRWHESVRIAPFSWFHVESVVTDVQPPHRLAMDFHSLWLTGHLAYEIEPVAGGCVLHHRETVRARVLRRWLQPLVERGMRPRLLRRLADIRSIVEETTEDAATETV</sequence>
<name>A0A3M8AGL9_9MICO</name>
<dbReference type="GO" id="GO:0005737">
    <property type="term" value="C:cytoplasm"/>
    <property type="evidence" value="ECO:0007669"/>
    <property type="project" value="TreeGrafter"/>
</dbReference>
<dbReference type="GO" id="GO:0016407">
    <property type="term" value="F:acetyltransferase activity"/>
    <property type="evidence" value="ECO:0007669"/>
    <property type="project" value="TreeGrafter"/>
</dbReference>
<dbReference type="InterPro" id="IPR050743">
    <property type="entry name" value="2-oxoacid_DH_E2_comp"/>
</dbReference>
<evidence type="ECO:0000313" key="5">
    <source>
        <dbReference type="EMBL" id="RNB50356.1"/>
    </source>
</evidence>
<comment type="caution">
    <text evidence="5">The sequence shown here is derived from an EMBL/GenBank/DDBJ whole genome shotgun (WGS) entry which is preliminary data.</text>
</comment>
<dbReference type="OrthoDB" id="9805770at2"/>
<evidence type="ECO:0000256" key="3">
    <source>
        <dbReference type="ARBA" id="ARBA00023315"/>
    </source>
</evidence>
<gene>
    <name evidence="5" type="ORF">EDM22_07600</name>
</gene>
<comment type="cofactor">
    <cofactor evidence="1">
        <name>(R)-lipoate</name>
        <dbReference type="ChEBI" id="CHEBI:83088"/>
    </cofactor>
</comment>
<dbReference type="InterPro" id="IPR023213">
    <property type="entry name" value="CAT-like_dom_sf"/>
</dbReference>